<dbReference type="Gene3D" id="1.20.1260.100">
    <property type="entry name" value="TspO/MBR protein"/>
    <property type="match status" value="1"/>
</dbReference>
<organism evidence="7 8">
    <name type="scientific">Sphingomonas hankyongi</name>
    <dbReference type="NCBI Taxonomy" id="2908209"/>
    <lineage>
        <taxon>Bacteria</taxon>
        <taxon>Pseudomonadati</taxon>
        <taxon>Pseudomonadota</taxon>
        <taxon>Alphaproteobacteria</taxon>
        <taxon>Sphingomonadales</taxon>
        <taxon>Sphingomonadaceae</taxon>
        <taxon>Sphingomonas</taxon>
    </lineage>
</organism>
<feature type="transmembrane region" description="Helical" evidence="6">
    <location>
        <begin position="112"/>
        <end position="132"/>
    </location>
</feature>
<dbReference type="InterPro" id="IPR038330">
    <property type="entry name" value="TspO/MBR-related_sf"/>
</dbReference>
<dbReference type="PANTHER" id="PTHR10057">
    <property type="entry name" value="PERIPHERAL-TYPE BENZODIAZEPINE RECEPTOR"/>
    <property type="match status" value="1"/>
</dbReference>
<evidence type="ECO:0000313" key="8">
    <source>
        <dbReference type="Proteomes" id="UP001165342"/>
    </source>
</evidence>
<keyword evidence="8" id="KW-1185">Reference proteome</keyword>
<dbReference type="RefSeq" id="WP_249830892.1">
    <property type="nucleotide sequence ID" value="NZ_JAMGBE010000002.1"/>
</dbReference>
<comment type="subcellular location">
    <subcellularLocation>
        <location evidence="1">Membrane</location>
        <topology evidence="1">Multi-pass membrane protein</topology>
    </subcellularLocation>
</comment>
<comment type="caution">
    <text evidence="7">The sequence shown here is derived from an EMBL/GenBank/DDBJ whole genome shotgun (WGS) entry which is preliminary data.</text>
</comment>
<dbReference type="EMBL" id="JAMGBE010000002">
    <property type="protein sequence ID" value="MCL6729390.1"/>
    <property type="molecule type" value="Genomic_DNA"/>
</dbReference>
<evidence type="ECO:0000256" key="3">
    <source>
        <dbReference type="ARBA" id="ARBA00022692"/>
    </source>
</evidence>
<dbReference type="CDD" id="cd15904">
    <property type="entry name" value="TSPO_MBR"/>
    <property type="match status" value="1"/>
</dbReference>
<feature type="transmembrane region" description="Helical" evidence="6">
    <location>
        <begin position="87"/>
        <end position="106"/>
    </location>
</feature>
<dbReference type="Proteomes" id="UP001165342">
    <property type="component" value="Unassembled WGS sequence"/>
</dbReference>
<feature type="transmembrane region" description="Helical" evidence="6">
    <location>
        <begin position="139"/>
        <end position="159"/>
    </location>
</feature>
<evidence type="ECO:0000256" key="6">
    <source>
        <dbReference type="SAM" id="Phobius"/>
    </source>
</evidence>
<dbReference type="PIRSF" id="PIRSF005859">
    <property type="entry name" value="PBR"/>
    <property type="match status" value="1"/>
</dbReference>
<evidence type="ECO:0000256" key="4">
    <source>
        <dbReference type="ARBA" id="ARBA00022989"/>
    </source>
</evidence>
<keyword evidence="3 6" id="KW-0812">Transmembrane</keyword>
<comment type="similarity">
    <text evidence="2">Belongs to the TspO/BZRP family.</text>
</comment>
<evidence type="ECO:0000313" key="7">
    <source>
        <dbReference type="EMBL" id="MCL6729390.1"/>
    </source>
</evidence>
<protein>
    <submittedName>
        <fullName evidence="7">Tryptophan-rich sensory protein</fullName>
    </submittedName>
</protein>
<feature type="transmembrane region" description="Helical" evidence="6">
    <location>
        <begin position="12"/>
        <end position="33"/>
    </location>
</feature>
<dbReference type="Pfam" id="PF03073">
    <property type="entry name" value="TspO_MBR"/>
    <property type="match status" value="1"/>
</dbReference>
<evidence type="ECO:0000256" key="5">
    <source>
        <dbReference type="ARBA" id="ARBA00023136"/>
    </source>
</evidence>
<reference evidence="7" key="1">
    <citation type="submission" date="2022-05" db="EMBL/GenBank/DDBJ databases">
        <authorList>
            <person name="Jo J.-H."/>
            <person name="Im W.-T."/>
        </authorList>
    </citation>
    <scope>NUCLEOTIDE SEQUENCE</scope>
    <source>
        <strain evidence="7">SE220</strain>
    </source>
</reference>
<evidence type="ECO:0000256" key="2">
    <source>
        <dbReference type="ARBA" id="ARBA00007524"/>
    </source>
</evidence>
<proteinExistence type="inferred from homology"/>
<feature type="transmembrane region" description="Helical" evidence="6">
    <location>
        <begin position="53"/>
        <end position="75"/>
    </location>
</feature>
<sequence>MVERAEQKSWSTLAVITAPLIVLLGSASGWLSNSGYGNSWFAGLDKPFFMPPGWAFGVVWPALYLLMGIALAMVLAEPPSPRRRTALTLFFIQLALNFAWSPIFFAAHDITLAKYVIYVMAILAAATAGQFYRLRKPAGFLLIPYLAWLVFAATLNSAIESLNPGAGTSLLG</sequence>
<keyword evidence="4 6" id="KW-1133">Transmembrane helix</keyword>
<evidence type="ECO:0000256" key="1">
    <source>
        <dbReference type="ARBA" id="ARBA00004141"/>
    </source>
</evidence>
<name>A0ABT0S0K9_9SPHN</name>
<dbReference type="InterPro" id="IPR004307">
    <property type="entry name" value="TspO_MBR"/>
</dbReference>
<dbReference type="PANTHER" id="PTHR10057:SF0">
    <property type="entry name" value="TRANSLOCATOR PROTEIN"/>
    <property type="match status" value="1"/>
</dbReference>
<gene>
    <name evidence="7" type="ORF">LZ538_04870</name>
</gene>
<keyword evidence="5 6" id="KW-0472">Membrane</keyword>
<accession>A0ABT0S0K9</accession>